<dbReference type="AlphaFoldDB" id="A0A1T4LHB1"/>
<protein>
    <submittedName>
        <fullName evidence="4">DNA-binding transcriptional regulator, XRE-family HTH domain</fullName>
    </submittedName>
</protein>
<evidence type="ECO:0000313" key="4">
    <source>
        <dbReference type="EMBL" id="SJZ54172.1"/>
    </source>
</evidence>
<dbReference type="PANTHER" id="PTHR46558:SF13">
    <property type="entry name" value="HTH-TYPE TRANSCRIPTIONAL REGULATOR IMMR"/>
    <property type="match status" value="1"/>
</dbReference>
<proteinExistence type="predicted"/>
<gene>
    <name evidence="4" type="ORF">SAMN02745191_0892</name>
</gene>
<dbReference type="RefSeq" id="WP_200804754.1">
    <property type="nucleotide sequence ID" value="NZ_FUWY01000002.1"/>
</dbReference>
<dbReference type="STRING" id="118967.SAMN02745191_0892"/>
<accession>A0A1T4LHB1</accession>
<evidence type="ECO:0000256" key="1">
    <source>
        <dbReference type="ARBA" id="ARBA00023125"/>
    </source>
</evidence>
<keyword evidence="2" id="KW-1133">Transmembrane helix</keyword>
<name>A0A1T4LHB1_9FIRM</name>
<dbReference type="PROSITE" id="PS50943">
    <property type="entry name" value="HTH_CROC1"/>
    <property type="match status" value="1"/>
</dbReference>
<dbReference type="GO" id="GO:0003677">
    <property type="term" value="F:DNA binding"/>
    <property type="evidence" value="ECO:0007669"/>
    <property type="project" value="UniProtKB-KW"/>
</dbReference>
<keyword evidence="1 4" id="KW-0238">DNA-binding</keyword>
<keyword evidence="2" id="KW-0812">Transmembrane</keyword>
<evidence type="ECO:0000259" key="3">
    <source>
        <dbReference type="PROSITE" id="PS50943"/>
    </source>
</evidence>
<dbReference type="Gene3D" id="1.10.260.40">
    <property type="entry name" value="lambda repressor-like DNA-binding domains"/>
    <property type="match status" value="1"/>
</dbReference>
<evidence type="ECO:0000256" key="2">
    <source>
        <dbReference type="SAM" id="Phobius"/>
    </source>
</evidence>
<feature type="domain" description="HTH cro/C1-type" evidence="3">
    <location>
        <begin position="57"/>
        <end position="111"/>
    </location>
</feature>
<keyword evidence="2" id="KW-0472">Membrane</keyword>
<feature type="transmembrane region" description="Helical" evidence="2">
    <location>
        <begin position="6"/>
        <end position="34"/>
    </location>
</feature>
<keyword evidence="5" id="KW-1185">Reference proteome</keyword>
<sequence length="120" mass="13484">MNASIPILIVLTILFILFWALIFSILILTIRALIKYLQSKSIKKEDIDFYKSLGEALKNARVQNNMTQEYVASSLNVSRQAVSKWENGTSDPSTTNLIALSKLYNVSADSLLKGFIKKEV</sequence>
<dbReference type="Pfam" id="PF01381">
    <property type="entry name" value="HTH_3"/>
    <property type="match status" value="1"/>
</dbReference>
<dbReference type="Proteomes" id="UP000243297">
    <property type="component" value="Unassembled WGS sequence"/>
</dbReference>
<dbReference type="EMBL" id="FUWY01000002">
    <property type="protein sequence ID" value="SJZ54172.1"/>
    <property type="molecule type" value="Genomic_DNA"/>
</dbReference>
<reference evidence="5" key="1">
    <citation type="submission" date="2017-02" db="EMBL/GenBank/DDBJ databases">
        <authorList>
            <person name="Varghese N."/>
            <person name="Submissions S."/>
        </authorList>
    </citation>
    <scope>NUCLEOTIDE SEQUENCE [LARGE SCALE GENOMIC DNA]</scope>
    <source>
        <strain evidence="5">ATCC 25662</strain>
    </source>
</reference>
<dbReference type="CDD" id="cd00093">
    <property type="entry name" value="HTH_XRE"/>
    <property type="match status" value="1"/>
</dbReference>
<organism evidence="4 5">
    <name type="scientific">Anaerorhabdus furcosa</name>
    <dbReference type="NCBI Taxonomy" id="118967"/>
    <lineage>
        <taxon>Bacteria</taxon>
        <taxon>Bacillati</taxon>
        <taxon>Bacillota</taxon>
        <taxon>Erysipelotrichia</taxon>
        <taxon>Erysipelotrichales</taxon>
        <taxon>Erysipelotrichaceae</taxon>
        <taxon>Anaerorhabdus</taxon>
    </lineage>
</organism>
<dbReference type="InterPro" id="IPR001387">
    <property type="entry name" value="Cro/C1-type_HTH"/>
</dbReference>
<dbReference type="InterPro" id="IPR010982">
    <property type="entry name" value="Lambda_DNA-bd_dom_sf"/>
</dbReference>
<dbReference type="SUPFAM" id="SSF47413">
    <property type="entry name" value="lambda repressor-like DNA-binding domains"/>
    <property type="match status" value="1"/>
</dbReference>
<evidence type="ECO:0000313" key="5">
    <source>
        <dbReference type="Proteomes" id="UP000243297"/>
    </source>
</evidence>
<dbReference type="PANTHER" id="PTHR46558">
    <property type="entry name" value="TRACRIPTIONAL REGULATORY PROTEIN-RELATED-RELATED"/>
    <property type="match status" value="1"/>
</dbReference>
<dbReference type="SMART" id="SM00530">
    <property type="entry name" value="HTH_XRE"/>
    <property type="match status" value="1"/>
</dbReference>